<dbReference type="RefSeq" id="XP_022459186.1">
    <property type="nucleotide sequence ID" value="XM_022601555.1"/>
</dbReference>
<dbReference type="Pfam" id="PF03669">
    <property type="entry name" value="ASTER"/>
    <property type="match status" value="1"/>
</dbReference>
<proteinExistence type="predicted"/>
<evidence type="ECO:0000256" key="2">
    <source>
        <dbReference type="ARBA" id="ARBA00022692"/>
    </source>
</evidence>
<accession>W6MWC2</accession>
<comment type="subcellular location">
    <subcellularLocation>
        <location evidence="1">Membrane</location>
    </subcellularLocation>
</comment>
<gene>
    <name evidence="5" type="ORF">KUCA_T00003167001</name>
</gene>
<dbReference type="GO" id="GO:0045048">
    <property type="term" value="P:protein insertion into ER membrane"/>
    <property type="evidence" value="ECO:0007669"/>
    <property type="project" value="InterPro"/>
</dbReference>
<keyword evidence="4" id="KW-0472">Membrane</keyword>
<dbReference type="AlphaFoldDB" id="W6MWC2"/>
<reference evidence="5" key="2">
    <citation type="submission" date="2014-02" db="EMBL/GenBank/DDBJ databases">
        <title>Complete DNA sequence of /Kuraishia capsulata/ illustrates novel genomic features among budding yeasts (/Saccharomycotina/).</title>
        <authorList>
            <person name="Morales L."/>
            <person name="Noel B."/>
            <person name="Porcel B."/>
            <person name="Marcet-Houben M."/>
            <person name="Hullo M-F."/>
            <person name="Sacerdot C."/>
            <person name="Tekaia F."/>
            <person name="Leh-Louis V."/>
            <person name="Despons L."/>
            <person name="Khanna V."/>
            <person name="Aury J-M."/>
            <person name="Barbe V."/>
            <person name="Couloux A."/>
            <person name="Labadie K."/>
            <person name="Pelletier E."/>
            <person name="Souciet J-L."/>
            <person name="Boekhout T."/>
            <person name="Gabaldon T."/>
            <person name="Wincker P."/>
            <person name="Dujon B."/>
        </authorList>
    </citation>
    <scope>NUCLEOTIDE SEQUENCE</scope>
    <source>
        <strain evidence="5">CBS 1993</strain>
    </source>
</reference>
<dbReference type="Proteomes" id="UP000019384">
    <property type="component" value="Unassembled WGS sequence"/>
</dbReference>
<evidence type="ECO:0000256" key="4">
    <source>
        <dbReference type="ARBA" id="ARBA00023136"/>
    </source>
</evidence>
<name>W6MWC2_9ASCO</name>
<keyword evidence="2" id="KW-0812">Transmembrane</keyword>
<keyword evidence="3" id="KW-1133">Transmembrane helix</keyword>
<reference evidence="5" key="1">
    <citation type="submission" date="2013-12" db="EMBL/GenBank/DDBJ databases">
        <authorList>
            <person name="Genoscope - CEA"/>
        </authorList>
    </citation>
    <scope>NUCLEOTIDE SEQUENCE</scope>
    <source>
        <strain evidence="5">CBS 1993</strain>
    </source>
</reference>
<evidence type="ECO:0000256" key="1">
    <source>
        <dbReference type="ARBA" id="ARBA00004370"/>
    </source>
</evidence>
<dbReference type="GO" id="GO:0044183">
    <property type="term" value="F:protein folding chaperone"/>
    <property type="evidence" value="ECO:0007669"/>
    <property type="project" value="InterPro"/>
</dbReference>
<organism evidence="5 6">
    <name type="scientific">Kuraishia capsulata CBS 1993</name>
    <dbReference type="NCBI Taxonomy" id="1382522"/>
    <lineage>
        <taxon>Eukaryota</taxon>
        <taxon>Fungi</taxon>
        <taxon>Dikarya</taxon>
        <taxon>Ascomycota</taxon>
        <taxon>Saccharomycotina</taxon>
        <taxon>Pichiomycetes</taxon>
        <taxon>Pichiales</taxon>
        <taxon>Pichiaceae</taxon>
        <taxon>Kuraishia</taxon>
    </lineage>
</organism>
<dbReference type="HOGENOM" id="CLU_129456_1_1_1"/>
<dbReference type="PANTHER" id="PTHR28038:SF1">
    <property type="entry name" value="ADL329WP"/>
    <property type="match status" value="1"/>
</dbReference>
<dbReference type="OrthoDB" id="284718at2759"/>
<evidence type="ECO:0000313" key="6">
    <source>
        <dbReference type="Proteomes" id="UP000019384"/>
    </source>
</evidence>
<dbReference type="EMBL" id="HG793128">
    <property type="protein sequence ID" value="CDK27190.1"/>
    <property type="molecule type" value="Genomic_DNA"/>
</dbReference>
<sequence>MAPNLKRPDQIVRYVHTPAETRNAASNFVSQNIPMAAMFLRNKPLAWASLFLSVQNYLNEPTHKAKDEAMPPFFKLLMGALAVLTTYMDFIFPPVAPAARQAAAAAASATGSA</sequence>
<keyword evidence="6" id="KW-1185">Reference proteome</keyword>
<dbReference type="GO" id="GO:0005789">
    <property type="term" value="C:endoplasmic reticulum membrane"/>
    <property type="evidence" value="ECO:0007669"/>
    <property type="project" value="InterPro"/>
</dbReference>
<dbReference type="PANTHER" id="PTHR28038">
    <property type="entry name" value="ADL329WP"/>
    <property type="match status" value="1"/>
</dbReference>
<dbReference type="InterPro" id="IPR005351">
    <property type="entry name" value="ASTER"/>
</dbReference>
<evidence type="ECO:0000256" key="3">
    <source>
        <dbReference type="ARBA" id="ARBA00022989"/>
    </source>
</evidence>
<evidence type="ECO:0000313" key="5">
    <source>
        <dbReference type="EMBL" id="CDK27190.1"/>
    </source>
</evidence>
<dbReference type="GeneID" id="34520574"/>
<dbReference type="STRING" id="1382522.W6MWC2"/>
<protein>
    <submittedName>
        <fullName evidence="5">Uncharacterized protein</fullName>
    </submittedName>
</protein>